<gene>
    <name evidence="2" type="ORF">S01H4_48774</name>
</gene>
<accession>X1DCB4</accession>
<sequence>ETVSEISAEKTGEPICDDSDDSDDILQRTGASIPLLIKKGESGAVKLYEKRFQSFLERTFEYDKSYTFAECELSEFYTEDEMGQLQQDLKDWEKDSLVFYSKTKKKEGWRVTDRGAPENGGSNK</sequence>
<feature type="non-terminal residue" evidence="2">
    <location>
        <position position="1"/>
    </location>
</feature>
<proteinExistence type="predicted"/>
<dbReference type="AlphaFoldDB" id="X1DCB4"/>
<name>X1DCB4_9ZZZZ</name>
<feature type="region of interest" description="Disordered" evidence="1">
    <location>
        <begin position="1"/>
        <end position="22"/>
    </location>
</feature>
<evidence type="ECO:0000313" key="2">
    <source>
        <dbReference type="EMBL" id="GAG94056.1"/>
    </source>
</evidence>
<comment type="caution">
    <text evidence="2">The sequence shown here is derived from an EMBL/GenBank/DDBJ whole genome shotgun (WGS) entry which is preliminary data.</text>
</comment>
<evidence type="ECO:0000256" key="1">
    <source>
        <dbReference type="SAM" id="MobiDB-lite"/>
    </source>
</evidence>
<reference evidence="2" key="1">
    <citation type="journal article" date="2014" name="Front. Microbiol.">
        <title>High frequency of phylogenetically diverse reductive dehalogenase-homologous genes in deep subseafloor sedimentary metagenomes.</title>
        <authorList>
            <person name="Kawai M."/>
            <person name="Futagami T."/>
            <person name="Toyoda A."/>
            <person name="Takaki Y."/>
            <person name="Nishi S."/>
            <person name="Hori S."/>
            <person name="Arai W."/>
            <person name="Tsubouchi T."/>
            <person name="Morono Y."/>
            <person name="Uchiyama I."/>
            <person name="Ito T."/>
            <person name="Fujiyama A."/>
            <person name="Inagaki F."/>
            <person name="Takami H."/>
        </authorList>
    </citation>
    <scope>NUCLEOTIDE SEQUENCE</scope>
    <source>
        <strain evidence="2">Expedition CK06-06</strain>
    </source>
</reference>
<protein>
    <submittedName>
        <fullName evidence="2">Uncharacterized protein</fullName>
    </submittedName>
</protein>
<organism evidence="2">
    <name type="scientific">marine sediment metagenome</name>
    <dbReference type="NCBI Taxonomy" id="412755"/>
    <lineage>
        <taxon>unclassified sequences</taxon>
        <taxon>metagenomes</taxon>
        <taxon>ecological metagenomes</taxon>
    </lineage>
</organism>
<dbReference type="EMBL" id="BART01027519">
    <property type="protein sequence ID" value="GAG94056.1"/>
    <property type="molecule type" value="Genomic_DNA"/>
</dbReference>